<protein>
    <submittedName>
        <fullName evidence="2">Uncharacterized protein</fullName>
    </submittedName>
</protein>
<comment type="caution">
    <text evidence="2">The sequence shown here is derived from an EMBL/GenBank/DDBJ whole genome shotgun (WGS) entry which is preliminary data.</text>
</comment>
<dbReference type="EMBL" id="VRMN01000004">
    <property type="protein sequence ID" value="KAA8495120.1"/>
    <property type="molecule type" value="Genomic_DNA"/>
</dbReference>
<sequence>MVGPNTSFHLQNTPVNNSPLRKNFINRRREEPSDRPTFSPNFIIIDTDRETPTSKVCAGVRQYQTALGFTSVSTWAWDTSDLPILACLYASLPKRTFECVYHRGAYA</sequence>
<feature type="compositionally biased region" description="Polar residues" evidence="1">
    <location>
        <begin position="1"/>
        <end position="20"/>
    </location>
</feature>
<evidence type="ECO:0000256" key="1">
    <source>
        <dbReference type="SAM" id="MobiDB-lite"/>
    </source>
</evidence>
<proteinExistence type="predicted"/>
<name>A0A5J4YW23_PORPP</name>
<organism evidence="2 3">
    <name type="scientific">Porphyridium purpureum</name>
    <name type="common">Red alga</name>
    <name type="synonym">Porphyridium cruentum</name>
    <dbReference type="NCBI Taxonomy" id="35688"/>
    <lineage>
        <taxon>Eukaryota</taxon>
        <taxon>Rhodophyta</taxon>
        <taxon>Bangiophyceae</taxon>
        <taxon>Porphyridiales</taxon>
        <taxon>Porphyridiaceae</taxon>
        <taxon>Porphyridium</taxon>
    </lineage>
</organism>
<dbReference type="Proteomes" id="UP000324585">
    <property type="component" value="Unassembled WGS sequence"/>
</dbReference>
<gene>
    <name evidence="2" type="ORF">FVE85_3361</name>
</gene>
<reference evidence="3" key="1">
    <citation type="journal article" date="2019" name="Nat. Commun.">
        <title>Expansion of phycobilisome linker gene families in mesophilic red algae.</title>
        <authorList>
            <person name="Lee J."/>
            <person name="Kim D."/>
            <person name="Bhattacharya D."/>
            <person name="Yoon H.S."/>
        </authorList>
    </citation>
    <scope>NUCLEOTIDE SEQUENCE [LARGE SCALE GENOMIC DNA]</scope>
    <source>
        <strain evidence="3">CCMP 1328</strain>
    </source>
</reference>
<dbReference type="AlphaFoldDB" id="A0A5J4YW23"/>
<feature type="region of interest" description="Disordered" evidence="1">
    <location>
        <begin position="1"/>
        <end position="41"/>
    </location>
</feature>
<accession>A0A5J4YW23</accession>
<evidence type="ECO:0000313" key="2">
    <source>
        <dbReference type="EMBL" id="KAA8495120.1"/>
    </source>
</evidence>
<dbReference type="OrthoDB" id="164332at2759"/>
<keyword evidence="3" id="KW-1185">Reference proteome</keyword>
<evidence type="ECO:0000313" key="3">
    <source>
        <dbReference type="Proteomes" id="UP000324585"/>
    </source>
</evidence>